<evidence type="ECO:0000313" key="1">
    <source>
        <dbReference type="EMBL" id="PSN67731.1"/>
    </source>
</evidence>
<dbReference type="AlphaFoldDB" id="A0A2T2NQM5"/>
<evidence type="ECO:0008006" key="3">
    <source>
        <dbReference type="Google" id="ProtNLM"/>
    </source>
</evidence>
<protein>
    <recommendedName>
        <fullName evidence="3">Ketopantoate reductase N-terminal domain-containing protein</fullName>
    </recommendedName>
</protein>
<reference evidence="1 2" key="1">
    <citation type="journal article" date="2018" name="Front. Microbiol.">
        <title>Genome-Wide Analysis of Corynespora cassiicola Leaf Fall Disease Putative Effectors.</title>
        <authorList>
            <person name="Lopez D."/>
            <person name="Ribeiro S."/>
            <person name="Label P."/>
            <person name="Fumanal B."/>
            <person name="Venisse J.S."/>
            <person name="Kohler A."/>
            <person name="de Oliveira R.R."/>
            <person name="Labutti K."/>
            <person name="Lipzen A."/>
            <person name="Lail K."/>
            <person name="Bauer D."/>
            <person name="Ohm R.A."/>
            <person name="Barry K.W."/>
            <person name="Spatafora J."/>
            <person name="Grigoriev I.V."/>
            <person name="Martin F.M."/>
            <person name="Pujade-Renaud V."/>
        </authorList>
    </citation>
    <scope>NUCLEOTIDE SEQUENCE [LARGE SCALE GENOMIC DNA]</scope>
    <source>
        <strain evidence="1 2">Philippines</strain>
    </source>
</reference>
<dbReference type="OrthoDB" id="3753531at2759"/>
<gene>
    <name evidence="1" type="ORF">BS50DRAFT_572754</name>
</gene>
<accession>A0A2T2NQM5</accession>
<keyword evidence="2" id="KW-1185">Reference proteome</keyword>
<organism evidence="1 2">
    <name type="scientific">Corynespora cassiicola Philippines</name>
    <dbReference type="NCBI Taxonomy" id="1448308"/>
    <lineage>
        <taxon>Eukaryota</taxon>
        <taxon>Fungi</taxon>
        <taxon>Dikarya</taxon>
        <taxon>Ascomycota</taxon>
        <taxon>Pezizomycotina</taxon>
        <taxon>Dothideomycetes</taxon>
        <taxon>Pleosporomycetidae</taxon>
        <taxon>Pleosporales</taxon>
        <taxon>Corynesporascaceae</taxon>
        <taxon>Corynespora</taxon>
    </lineage>
</organism>
<dbReference type="Proteomes" id="UP000240883">
    <property type="component" value="Unassembled WGS sequence"/>
</dbReference>
<evidence type="ECO:0000313" key="2">
    <source>
        <dbReference type="Proteomes" id="UP000240883"/>
    </source>
</evidence>
<dbReference type="EMBL" id="KZ678134">
    <property type="protein sequence ID" value="PSN67731.1"/>
    <property type="molecule type" value="Genomic_DNA"/>
</dbReference>
<proteinExistence type="predicted"/>
<name>A0A2T2NQM5_CORCC</name>
<sequence length="334" mass="37249">MAKPKILIVGCGSVGMVQGYHLSSGADITYLVRPGRSPAFAPPKRLYDYKANALRTFDNYRVVESTDDLLGEEFYLVFDTLDGHTARSEGGAATLSAVGKLIRDKPETFVVYDAIGLDIDDHYATTMGIAKERLMLGFSMLAHQPTKSISIPASADRGLVAQADMLYSHQPGNVGLLLFNTQKKLAKAMQEVYNKNGTLHIQFLPGFMAGWAPLLAMLHLMSWKIDGYQDFDHLQNNRELWSLMLRAQKEILNLPRFGWTGWLLSLVLGSWATAKVNKGPMDGALPLSYREFNAFHHGEKVVKQDIQVLKDIVVEGERHGRKMEALRSICHKVD</sequence>